<proteinExistence type="predicted"/>
<dbReference type="Proteomes" id="UP000035067">
    <property type="component" value="Unassembled WGS sequence"/>
</dbReference>
<evidence type="ECO:0000313" key="3">
    <source>
        <dbReference type="Proteomes" id="UP000035067"/>
    </source>
</evidence>
<evidence type="ECO:0000313" key="2">
    <source>
        <dbReference type="EMBL" id="KKZ13344.1"/>
    </source>
</evidence>
<reference evidence="2 3" key="1">
    <citation type="submission" date="2015-01" db="EMBL/GenBank/DDBJ databases">
        <title>Lifestyle Evolution in Cyanobacterial Symbionts of Sponges.</title>
        <authorList>
            <person name="Burgsdorf I."/>
            <person name="Slaby B.M."/>
            <person name="Handley K.M."/>
            <person name="Haber M."/>
            <person name="Blom J."/>
            <person name="Marshall C.W."/>
            <person name="Gilbert J.A."/>
            <person name="Hentschel U."/>
            <person name="Steindler L."/>
        </authorList>
    </citation>
    <scope>NUCLEOTIDE SEQUENCE [LARGE SCALE GENOMIC DNA]</scope>
    <source>
        <strain evidence="2">SP3</strain>
    </source>
</reference>
<name>A0A0G2HMZ0_9SYNE</name>
<feature type="region of interest" description="Disordered" evidence="1">
    <location>
        <begin position="47"/>
        <end position="73"/>
    </location>
</feature>
<sequence length="73" mass="8197">MEDPPLGVDLLEAWLRQAVEAGHAGGWGEKYPRKVWYRDQDGETIYEAREGSPGSGEYHGYPLQPQQEVQGLP</sequence>
<dbReference type="EMBL" id="JXQG01000002">
    <property type="protein sequence ID" value="KKZ13344.1"/>
    <property type="molecule type" value="Genomic_DNA"/>
</dbReference>
<dbReference type="PATRIC" id="fig|1604020.3.peg.473"/>
<feature type="compositionally biased region" description="Polar residues" evidence="1">
    <location>
        <begin position="64"/>
        <end position="73"/>
    </location>
</feature>
<evidence type="ECO:0000256" key="1">
    <source>
        <dbReference type="SAM" id="MobiDB-lite"/>
    </source>
</evidence>
<protein>
    <submittedName>
        <fullName evidence="2">Uncharacterized protein</fullName>
    </submittedName>
</protein>
<organism evidence="2 3">
    <name type="scientific">Candidatus Synechococcus spongiarum SP3</name>
    <dbReference type="NCBI Taxonomy" id="1604020"/>
    <lineage>
        <taxon>Bacteria</taxon>
        <taxon>Bacillati</taxon>
        <taxon>Cyanobacteriota</taxon>
        <taxon>Cyanophyceae</taxon>
        <taxon>Synechococcales</taxon>
        <taxon>Synechococcaceae</taxon>
        <taxon>Synechococcus</taxon>
    </lineage>
</organism>
<dbReference type="AlphaFoldDB" id="A0A0G2HMZ0"/>
<comment type="caution">
    <text evidence="2">The sequence shown here is derived from an EMBL/GenBank/DDBJ whole genome shotgun (WGS) entry which is preliminary data.</text>
</comment>
<accession>A0A0G2HMZ0</accession>
<gene>
    <name evidence="2" type="ORF">TE42_00745</name>
</gene>